<dbReference type="RefSeq" id="WP_284349701.1">
    <property type="nucleotide sequence ID" value="NZ_BRXS01000003.1"/>
</dbReference>
<dbReference type="Pfam" id="PF01266">
    <property type="entry name" value="DAO"/>
    <property type="match status" value="1"/>
</dbReference>
<dbReference type="Gene3D" id="3.50.50.60">
    <property type="entry name" value="FAD/NAD(P)-binding domain"/>
    <property type="match status" value="1"/>
</dbReference>
<dbReference type="InterPro" id="IPR052745">
    <property type="entry name" value="G3P_Oxidase/Oxidoreductase"/>
</dbReference>
<keyword evidence="3" id="KW-1185">Reference proteome</keyword>
<dbReference type="InterPro" id="IPR036188">
    <property type="entry name" value="FAD/NAD-bd_sf"/>
</dbReference>
<dbReference type="EMBL" id="BRXS01000003">
    <property type="protein sequence ID" value="GLC25252.1"/>
    <property type="molecule type" value="Genomic_DNA"/>
</dbReference>
<sequence>MPTTDALPNRPVWDEGPTLDLPTLHGPVDADVCVVGLGGSGLAAVHELLALGRSVVGIDAGIVGGAAAGRNGGFLLAGPADFHHDAVAKHGRERAVRLYHLTLEQIAHIERETPDAVRRVGSIRLAASDEELADCRVQLDAMRADDLPAEWYEGPLGTGLRIPTDAAFQPMTRARALARDALSRGARLYEASPALEIAGDVVRTPDGVVRCRAVVVAVDGALDLLLPELAPRIRSTRLQMLATAPTREVSVPCPVYARWGYDYWQQLPDGRVSLGGCRDLDMDAEWGHDATPTPFIQQALDTVLRERVGVRTAPVTHRWAAIVGYTDDGLPVCAEARPGVWAVGAYSGTGNVVGALCGRAAARKAVGLDSDVWDLMS</sequence>
<organism evidence="2 3">
    <name type="scientific">Roseisolibacter agri</name>
    <dbReference type="NCBI Taxonomy" id="2014610"/>
    <lineage>
        <taxon>Bacteria</taxon>
        <taxon>Pseudomonadati</taxon>
        <taxon>Gemmatimonadota</taxon>
        <taxon>Gemmatimonadia</taxon>
        <taxon>Gemmatimonadales</taxon>
        <taxon>Gemmatimonadaceae</taxon>
        <taxon>Roseisolibacter</taxon>
    </lineage>
</organism>
<dbReference type="AlphaFoldDB" id="A0AA37Q5W6"/>
<feature type="domain" description="FAD dependent oxidoreductase" evidence="1">
    <location>
        <begin position="31"/>
        <end position="363"/>
    </location>
</feature>
<name>A0AA37Q5W6_9BACT</name>
<protein>
    <submittedName>
        <fullName evidence="2">FAD-dependent oxidoreductase</fullName>
    </submittedName>
</protein>
<dbReference type="SUPFAM" id="SSF51905">
    <property type="entry name" value="FAD/NAD(P)-binding domain"/>
    <property type="match status" value="1"/>
</dbReference>
<evidence type="ECO:0000259" key="1">
    <source>
        <dbReference type="Pfam" id="PF01266"/>
    </source>
</evidence>
<comment type="caution">
    <text evidence="2">The sequence shown here is derived from an EMBL/GenBank/DDBJ whole genome shotgun (WGS) entry which is preliminary data.</text>
</comment>
<dbReference type="PANTHER" id="PTHR42720:SF1">
    <property type="entry name" value="GLYCEROL 3-PHOSPHATE OXIDASE"/>
    <property type="match status" value="1"/>
</dbReference>
<proteinExistence type="predicted"/>
<accession>A0AA37Q5W6</accession>
<dbReference type="InterPro" id="IPR006076">
    <property type="entry name" value="FAD-dep_OxRdtase"/>
</dbReference>
<evidence type="ECO:0000313" key="2">
    <source>
        <dbReference type="EMBL" id="GLC25252.1"/>
    </source>
</evidence>
<dbReference type="PANTHER" id="PTHR42720">
    <property type="entry name" value="GLYCEROL-3-PHOSPHATE DEHYDROGENASE"/>
    <property type="match status" value="1"/>
</dbReference>
<dbReference type="Gene3D" id="3.30.9.10">
    <property type="entry name" value="D-Amino Acid Oxidase, subunit A, domain 2"/>
    <property type="match status" value="1"/>
</dbReference>
<evidence type="ECO:0000313" key="3">
    <source>
        <dbReference type="Proteomes" id="UP001161325"/>
    </source>
</evidence>
<dbReference type="Proteomes" id="UP001161325">
    <property type="component" value="Unassembled WGS sequence"/>
</dbReference>
<gene>
    <name evidence="2" type="ORF">rosag_17650</name>
</gene>
<reference evidence="2" key="1">
    <citation type="submission" date="2022-08" db="EMBL/GenBank/DDBJ databases">
        <title>Draft genome sequencing of Roseisolibacter agri AW1220.</title>
        <authorList>
            <person name="Tobiishi Y."/>
            <person name="Tonouchi A."/>
        </authorList>
    </citation>
    <scope>NUCLEOTIDE SEQUENCE</scope>
    <source>
        <strain evidence="2">AW1220</strain>
    </source>
</reference>